<comment type="caution">
    <text evidence="8">The sequence shown here is derived from an EMBL/GenBank/DDBJ whole genome shotgun (WGS) entry which is preliminary data.</text>
</comment>
<feature type="transmembrane region" description="Helical" evidence="6">
    <location>
        <begin position="141"/>
        <end position="162"/>
    </location>
</feature>
<evidence type="ECO:0000313" key="9">
    <source>
        <dbReference type="Proteomes" id="UP000032068"/>
    </source>
</evidence>
<evidence type="ECO:0000256" key="6">
    <source>
        <dbReference type="SAM" id="Phobius"/>
    </source>
</evidence>
<dbReference type="AlphaFoldDB" id="A0A0D0L559"/>
<dbReference type="GO" id="GO:0005886">
    <property type="term" value="C:plasma membrane"/>
    <property type="evidence" value="ECO:0007669"/>
    <property type="project" value="UniProtKB-SubCell"/>
</dbReference>
<feature type="domain" description="EamA" evidence="7">
    <location>
        <begin position="166"/>
        <end position="298"/>
    </location>
</feature>
<feature type="transmembrane region" description="Helical" evidence="6">
    <location>
        <begin position="168"/>
        <end position="190"/>
    </location>
</feature>
<evidence type="ECO:0000256" key="5">
    <source>
        <dbReference type="ARBA" id="ARBA00023136"/>
    </source>
</evidence>
<keyword evidence="2" id="KW-1003">Cell membrane</keyword>
<evidence type="ECO:0000313" key="8">
    <source>
        <dbReference type="EMBL" id="KIQ06068.1"/>
    </source>
</evidence>
<feature type="transmembrane region" description="Helical" evidence="6">
    <location>
        <begin position="285"/>
        <end position="301"/>
    </location>
</feature>
<feature type="transmembrane region" description="Helical" evidence="6">
    <location>
        <begin position="111"/>
        <end position="129"/>
    </location>
</feature>
<accession>A0A0D0L559</accession>
<protein>
    <submittedName>
        <fullName evidence="8">Transporter</fullName>
    </submittedName>
</protein>
<comment type="subcellular location">
    <subcellularLocation>
        <location evidence="1">Cell membrane</location>
        <topology evidence="1">Multi-pass membrane protein</topology>
    </subcellularLocation>
</comment>
<dbReference type="PANTHER" id="PTHR42920">
    <property type="entry name" value="OS03G0707200 PROTEIN-RELATED"/>
    <property type="match status" value="1"/>
</dbReference>
<dbReference type="EMBL" id="JXQW01000004">
    <property type="protein sequence ID" value="KIQ06068.1"/>
    <property type="molecule type" value="Genomic_DNA"/>
</dbReference>
<dbReference type="InterPro" id="IPR000620">
    <property type="entry name" value="EamA_dom"/>
</dbReference>
<gene>
    <name evidence="8" type="ORF">RU08_02435</name>
</gene>
<feature type="domain" description="EamA" evidence="7">
    <location>
        <begin position="15"/>
        <end position="149"/>
    </location>
</feature>
<feature type="transmembrane region" description="Helical" evidence="6">
    <location>
        <begin position="12"/>
        <end position="32"/>
    </location>
</feature>
<organism evidence="8 9">
    <name type="scientific">Pseudomonas fulva</name>
    <dbReference type="NCBI Taxonomy" id="47880"/>
    <lineage>
        <taxon>Bacteria</taxon>
        <taxon>Pseudomonadati</taxon>
        <taxon>Pseudomonadota</taxon>
        <taxon>Gammaproteobacteria</taxon>
        <taxon>Pseudomonadales</taxon>
        <taxon>Pseudomonadaceae</taxon>
        <taxon>Pseudomonas</taxon>
    </lineage>
</organism>
<dbReference type="InterPro" id="IPR037185">
    <property type="entry name" value="EmrE-like"/>
</dbReference>
<feature type="transmembrane region" description="Helical" evidence="6">
    <location>
        <begin position="44"/>
        <end position="62"/>
    </location>
</feature>
<dbReference type="Proteomes" id="UP000032068">
    <property type="component" value="Unassembled WGS sequence"/>
</dbReference>
<reference evidence="8 9" key="1">
    <citation type="submission" date="2014-12" db="EMBL/GenBank/DDBJ databases">
        <title>16Stimator: statistical estimation of ribosomal gene copy numbers from draft genome assemblies.</title>
        <authorList>
            <person name="Perisin M.A."/>
            <person name="Vetter M."/>
            <person name="Gilbert J.A."/>
            <person name="Bergelson J."/>
        </authorList>
    </citation>
    <scope>NUCLEOTIDE SEQUENCE [LARGE SCALE GENOMIC DNA]</scope>
    <source>
        <strain evidence="8 9">MEJ086</strain>
    </source>
</reference>
<keyword evidence="3 6" id="KW-0812">Transmembrane</keyword>
<dbReference type="PANTHER" id="PTHR42920:SF5">
    <property type="entry name" value="EAMA DOMAIN-CONTAINING PROTEIN"/>
    <property type="match status" value="1"/>
</dbReference>
<dbReference type="InterPro" id="IPR051258">
    <property type="entry name" value="Diverse_Substrate_Transporter"/>
</dbReference>
<sequence length="308" mass="32916">MNPLYSFYSRSLANGSLFAVLAAAGFSLKAIFVKLSYAAGSVDALGLLAMRMGLSLPLFLLLGWLSRREGRSALTVQDTLRVLWLGLVGYYLSSLFDFYGLEYISAGLERLILFTYPTLVLLFQMIALRERPTRRTLLASAICYAGLGVAFIHDIGTVGFSVEVIKGVAWVFASAVTYALYYLGAGLMVGRLGSMRLAALAGSTSAVMVLVHFSISSDAAALAELPVAIWGYAALMALLSTVLPIYWMALAIQRLGATQTAAIGNLGPLLTVLVSWAVLSETISLYQLAGLALVLFGVSQLKSSQAAR</sequence>
<evidence type="ECO:0000256" key="1">
    <source>
        <dbReference type="ARBA" id="ARBA00004651"/>
    </source>
</evidence>
<feature type="transmembrane region" description="Helical" evidence="6">
    <location>
        <begin position="227"/>
        <end position="249"/>
    </location>
</feature>
<feature type="transmembrane region" description="Helical" evidence="6">
    <location>
        <begin position="82"/>
        <end position="99"/>
    </location>
</feature>
<proteinExistence type="predicted"/>
<keyword evidence="4 6" id="KW-1133">Transmembrane helix</keyword>
<dbReference type="SUPFAM" id="SSF103481">
    <property type="entry name" value="Multidrug resistance efflux transporter EmrE"/>
    <property type="match status" value="2"/>
</dbReference>
<evidence type="ECO:0000256" key="4">
    <source>
        <dbReference type="ARBA" id="ARBA00022989"/>
    </source>
</evidence>
<keyword evidence="5 6" id="KW-0472">Membrane</keyword>
<dbReference type="OrthoDB" id="9813617at2"/>
<feature type="transmembrane region" description="Helical" evidence="6">
    <location>
        <begin position="197"/>
        <end position="215"/>
    </location>
</feature>
<evidence type="ECO:0000259" key="7">
    <source>
        <dbReference type="Pfam" id="PF00892"/>
    </source>
</evidence>
<evidence type="ECO:0000256" key="3">
    <source>
        <dbReference type="ARBA" id="ARBA00022692"/>
    </source>
</evidence>
<name>A0A0D0L559_9PSED</name>
<feature type="transmembrane region" description="Helical" evidence="6">
    <location>
        <begin position="261"/>
        <end position="279"/>
    </location>
</feature>
<evidence type="ECO:0000256" key="2">
    <source>
        <dbReference type="ARBA" id="ARBA00022475"/>
    </source>
</evidence>
<dbReference type="RefSeq" id="WP_042552203.1">
    <property type="nucleotide sequence ID" value="NZ_JXQW01000004.1"/>
</dbReference>
<dbReference type="Pfam" id="PF00892">
    <property type="entry name" value="EamA"/>
    <property type="match status" value="2"/>
</dbReference>